<proteinExistence type="predicted"/>
<evidence type="ECO:0000313" key="3">
    <source>
        <dbReference type="Proteomes" id="UP000215459"/>
    </source>
</evidence>
<dbReference type="AlphaFoldDB" id="A0A235BBC2"/>
<feature type="compositionally biased region" description="Basic and acidic residues" evidence="1">
    <location>
        <begin position="21"/>
        <end position="42"/>
    </location>
</feature>
<gene>
    <name evidence="2" type="ORF">CHM34_03520</name>
</gene>
<dbReference type="Proteomes" id="UP000215459">
    <property type="component" value="Unassembled WGS sequence"/>
</dbReference>
<dbReference type="RefSeq" id="WP_094263213.1">
    <property type="nucleotide sequence ID" value="NZ_NOWF01000002.1"/>
</dbReference>
<comment type="caution">
    <text evidence="2">The sequence shown here is derived from an EMBL/GenBank/DDBJ whole genome shotgun (WGS) entry which is preliminary data.</text>
</comment>
<evidence type="ECO:0000256" key="1">
    <source>
        <dbReference type="SAM" id="MobiDB-lite"/>
    </source>
</evidence>
<organism evidence="2 3">
    <name type="scientific">Paludifilum halophilum</name>
    <dbReference type="NCBI Taxonomy" id="1642702"/>
    <lineage>
        <taxon>Bacteria</taxon>
        <taxon>Bacillati</taxon>
        <taxon>Bacillota</taxon>
        <taxon>Bacilli</taxon>
        <taxon>Bacillales</taxon>
        <taxon>Thermoactinomycetaceae</taxon>
        <taxon>Paludifilum</taxon>
    </lineage>
</organism>
<keyword evidence="3" id="KW-1185">Reference proteome</keyword>
<name>A0A235BBC2_9BACL</name>
<dbReference type="EMBL" id="NOWF01000002">
    <property type="protein sequence ID" value="OYD08865.1"/>
    <property type="molecule type" value="Genomic_DNA"/>
</dbReference>
<feature type="region of interest" description="Disordered" evidence="1">
    <location>
        <begin position="19"/>
        <end position="60"/>
    </location>
</feature>
<reference evidence="2 3" key="1">
    <citation type="submission" date="2017-07" db="EMBL/GenBank/DDBJ databases">
        <title>The genome sequence of Paludifilum halophilum highlights mechanisms for microbial adaptation to high salt environemnts.</title>
        <authorList>
            <person name="Belbahri L."/>
        </authorList>
    </citation>
    <scope>NUCLEOTIDE SEQUENCE [LARGE SCALE GENOMIC DNA]</scope>
    <source>
        <strain evidence="2 3">DSM 102817</strain>
    </source>
</reference>
<accession>A0A235BBC2</accession>
<sequence length="60" mass="6740">MQRAKKQREWAIQTVLYGSVDPRDSREVEEGPVGKKPDHSPPEQRIPGPRSSVDFPGGVR</sequence>
<evidence type="ECO:0000313" key="2">
    <source>
        <dbReference type="EMBL" id="OYD08865.1"/>
    </source>
</evidence>
<protein>
    <submittedName>
        <fullName evidence="2">Uncharacterized protein</fullName>
    </submittedName>
</protein>